<dbReference type="InterPro" id="IPR008868">
    <property type="entry name" value="TniB"/>
</dbReference>
<dbReference type="Pfam" id="PF05621">
    <property type="entry name" value="TniB"/>
    <property type="match status" value="1"/>
</dbReference>
<dbReference type="OrthoDB" id="5288220at2"/>
<organism evidence="1 2">
    <name type="scientific">Roseivivax jejudonensis</name>
    <dbReference type="NCBI Taxonomy" id="1529041"/>
    <lineage>
        <taxon>Bacteria</taxon>
        <taxon>Pseudomonadati</taxon>
        <taxon>Pseudomonadota</taxon>
        <taxon>Alphaproteobacteria</taxon>
        <taxon>Rhodobacterales</taxon>
        <taxon>Roseobacteraceae</taxon>
        <taxon>Roseivivax</taxon>
    </lineage>
</organism>
<evidence type="ECO:0008006" key="3">
    <source>
        <dbReference type="Google" id="ProtNLM"/>
    </source>
</evidence>
<sequence length="329" mass="37066">MSEDRTQFVLSEGARIRLASDTKARLASLFFPTDDYREVMKKVFQVLQAREASMALGRMVATGVVVVGPSGAGKSRLIEEVVKDYETFACGGVAQKFGTNIVTSVVPGKASIKAMLERLLRDLGYPIQRNLSENELQSRLVFQLKEQRIAALHLDEVQDVGRHRTDDSYDRFTKKFRNLMQDQDWPVCLILSATPEVKTFINHDRTLTRRLLAHEMNSPKMKDSGTLRCATNTLLAEAGLRDVGLLSFDGFFEILRHAACDCFGQSIHLTIQAMGLAKEQGAELIDADHFAEAYSIETNCADDHNPFIVQEWHLIDTRKAMERARREDL</sequence>
<name>A0A1X7A7D7_9RHOB</name>
<dbReference type="Gene3D" id="3.40.50.300">
    <property type="entry name" value="P-loop containing nucleotide triphosphate hydrolases"/>
    <property type="match status" value="1"/>
</dbReference>
<proteinExistence type="predicted"/>
<dbReference type="Proteomes" id="UP000193570">
    <property type="component" value="Unassembled WGS sequence"/>
</dbReference>
<dbReference type="InterPro" id="IPR027417">
    <property type="entry name" value="P-loop_NTPase"/>
</dbReference>
<protein>
    <recommendedName>
        <fullName evidence="3">AAA+ ATPase domain-containing protein</fullName>
    </recommendedName>
</protein>
<dbReference type="EMBL" id="FWFK01000008">
    <property type="protein sequence ID" value="SLN71972.1"/>
    <property type="molecule type" value="Genomic_DNA"/>
</dbReference>
<evidence type="ECO:0000313" key="1">
    <source>
        <dbReference type="EMBL" id="SLN71972.1"/>
    </source>
</evidence>
<dbReference type="RefSeq" id="WP_085793425.1">
    <property type="nucleotide sequence ID" value="NZ_FWFK01000008.1"/>
</dbReference>
<accession>A0A1X7A7D7</accession>
<evidence type="ECO:0000313" key="2">
    <source>
        <dbReference type="Proteomes" id="UP000193570"/>
    </source>
</evidence>
<dbReference type="AlphaFoldDB" id="A0A1X7A7D7"/>
<gene>
    <name evidence="1" type="ORF">ROJ8625_03760</name>
</gene>
<reference evidence="1 2" key="1">
    <citation type="submission" date="2017-03" db="EMBL/GenBank/DDBJ databases">
        <authorList>
            <person name="Afonso C.L."/>
            <person name="Miller P.J."/>
            <person name="Scott M.A."/>
            <person name="Spackman E."/>
            <person name="Goraichik I."/>
            <person name="Dimitrov K.M."/>
            <person name="Suarez D.L."/>
            <person name="Swayne D.E."/>
        </authorList>
    </citation>
    <scope>NUCLEOTIDE SEQUENCE [LARGE SCALE GENOMIC DNA]</scope>
    <source>
        <strain evidence="1 2">CECT 8625</strain>
    </source>
</reference>
<keyword evidence="2" id="KW-1185">Reference proteome</keyword>
<dbReference type="SUPFAM" id="SSF52540">
    <property type="entry name" value="P-loop containing nucleoside triphosphate hydrolases"/>
    <property type="match status" value="1"/>
</dbReference>